<dbReference type="EMBL" id="RCMG01000849">
    <property type="protein sequence ID" value="KAG2844971.1"/>
    <property type="molecule type" value="Genomic_DNA"/>
</dbReference>
<feature type="compositionally biased region" description="Low complexity" evidence="1">
    <location>
        <begin position="177"/>
        <end position="194"/>
    </location>
</feature>
<evidence type="ECO:0000313" key="5">
    <source>
        <dbReference type="EMBL" id="KAG3212024.1"/>
    </source>
</evidence>
<evidence type="ECO:0000313" key="4">
    <source>
        <dbReference type="EMBL" id="KAG2968583.1"/>
    </source>
</evidence>
<dbReference type="AlphaFoldDB" id="A0A8T1FGF0"/>
<dbReference type="EMBL" id="RCMK01000854">
    <property type="protein sequence ID" value="KAG2909997.1"/>
    <property type="molecule type" value="Genomic_DNA"/>
</dbReference>
<comment type="caution">
    <text evidence="4">The sequence shown here is derived from an EMBL/GenBank/DDBJ whole genome shotgun (WGS) entry which is preliminary data.</text>
</comment>
<reference evidence="4" key="1">
    <citation type="submission" date="2018-10" db="EMBL/GenBank/DDBJ databases">
        <title>Effector identification in a new, highly contiguous assembly of the strawberry crown rot pathogen Phytophthora cactorum.</title>
        <authorList>
            <person name="Armitage A.D."/>
            <person name="Nellist C.F."/>
            <person name="Bates H."/>
            <person name="Vickerstaff R.J."/>
            <person name="Harrison R.J."/>
        </authorList>
    </citation>
    <scope>NUCLEOTIDE SEQUENCE</scope>
    <source>
        <strain evidence="2">15-7</strain>
        <strain evidence="3">4040</strain>
        <strain evidence="4">P415</strain>
        <strain evidence="5">P421</strain>
    </source>
</reference>
<evidence type="ECO:0000256" key="1">
    <source>
        <dbReference type="SAM" id="MobiDB-lite"/>
    </source>
</evidence>
<dbReference type="Proteomes" id="UP000760860">
    <property type="component" value="Unassembled WGS sequence"/>
</dbReference>
<protein>
    <submittedName>
        <fullName evidence="4">Uncharacterized protein</fullName>
    </submittedName>
</protein>
<dbReference type="EMBL" id="RCMV01000884">
    <property type="protein sequence ID" value="KAG3212024.1"/>
    <property type="molecule type" value="Genomic_DNA"/>
</dbReference>
<organism evidence="4 6">
    <name type="scientific">Phytophthora cactorum</name>
    <dbReference type="NCBI Taxonomy" id="29920"/>
    <lineage>
        <taxon>Eukaryota</taxon>
        <taxon>Sar</taxon>
        <taxon>Stramenopiles</taxon>
        <taxon>Oomycota</taxon>
        <taxon>Peronosporomycetes</taxon>
        <taxon>Peronosporales</taxon>
        <taxon>Peronosporaceae</taxon>
        <taxon>Phytophthora</taxon>
    </lineage>
</organism>
<dbReference type="VEuPathDB" id="FungiDB:PC110_g20687"/>
<name>A0A8T1FGF0_9STRA</name>
<dbReference type="Proteomes" id="UP000735874">
    <property type="component" value="Unassembled WGS sequence"/>
</dbReference>
<accession>A0A8T1FGF0</accession>
<feature type="region of interest" description="Disordered" evidence="1">
    <location>
        <begin position="148"/>
        <end position="199"/>
    </location>
</feature>
<feature type="compositionally biased region" description="Basic and acidic residues" evidence="1">
    <location>
        <begin position="165"/>
        <end position="176"/>
    </location>
</feature>
<evidence type="ECO:0000313" key="6">
    <source>
        <dbReference type="Proteomes" id="UP000697107"/>
    </source>
</evidence>
<evidence type="ECO:0000313" key="2">
    <source>
        <dbReference type="EMBL" id="KAG2844971.1"/>
    </source>
</evidence>
<proteinExistence type="predicted"/>
<gene>
    <name evidence="2" type="ORF">PC113_g18291</name>
    <name evidence="3" type="ORF">PC117_g19519</name>
    <name evidence="4" type="ORF">PC118_g17927</name>
    <name evidence="5" type="ORF">PC129_g17004</name>
</gene>
<sequence>MRRMCGGGNISELCALSGGDTQRSLLAQSEKTRPLTDELAFASAFADQFSHPPLRRHYLSELSQWKKRSYRSNRAQQETRTTATETSDEQMGLSDFLHSVWDFVCRPFEDCTSCCDVLDPDYYRKTSPGVRGTPQMFNRWEHDVKYNLTPSRPPSSLPQYASTHVGEELQSREHQSKTLSSSGSRSGSHSDSPSNYSYEEEDERQVQFLFYGGSDPPTPTSAGGLNYLNGYRSDMISNYVEPMSPAASIESPRINHEMPCFFSPRDTPLQSPMSAPIYSPHLFKITEQRTSRRSTGYYSTRYSR</sequence>
<dbReference type="Proteomes" id="UP000697107">
    <property type="component" value="Unassembled WGS sequence"/>
</dbReference>
<evidence type="ECO:0000313" key="3">
    <source>
        <dbReference type="EMBL" id="KAG2909997.1"/>
    </source>
</evidence>
<dbReference type="Proteomes" id="UP000736787">
    <property type="component" value="Unassembled WGS sequence"/>
</dbReference>
<dbReference type="EMBL" id="RCML01000850">
    <property type="protein sequence ID" value="KAG2968583.1"/>
    <property type="molecule type" value="Genomic_DNA"/>
</dbReference>